<dbReference type="AlphaFoldDB" id="A0A0S3STP6"/>
<evidence type="ECO:0000256" key="6">
    <source>
        <dbReference type="SAM" id="SignalP"/>
    </source>
</evidence>
<accession>A0A0S3STP6</accession>
<keyword evidence="2" id="KW-0929">Antimicrobial</keyword>
<evidence type="ECO:0000256" key="2">
    <source>
        <dbReference type="ARBA" id="ARBA00022529"/>
    </source>
</evidence>
<keyword evidence="3" id="KW-0295">Fungicide</keyword>
<dbReference type="EMBL" id="AP015041">
    <property type="protein sequence ID" value="BAT96186.1"/>
    <property type="molecule type" value="Genomic_DNA"/>
</dbReference>
<evidence type="ECO:0000256" key="4">
    <source>
        <dbReference type="ARBA" id="ARBA00022821"/>
    </source>
</evidence>
<evidence type="ECO:0000313" key="8">
    <source>
        <dbReference type="Proteomes" id="UP000291084"/>
    </source>
</evidence>
<protein>
    <recommendedName>
        <fullName evidence="9">Knottin scorpion toxin-like domain-containing protein</fullName>
    </recommendedName>
</protein>
<evidence type="ECO:0000256" key="5">
    <source>
        <dbReference type="ARBA" id="ARBA00023157"/>
    </source>
</evidence>
<dbReference type="InterPro" id="IPR010851">
    <property type="entry name" value="DEFL"/>
</dbReference>
<dbReference type="Gene3D" id="3.30.30.10">
    <property type="entry name" value="Knottin, scorpion toxin-like"/>
    <property type="match status" value="1"/>
</dbReference>
<evidence type="ECO:0000313" key="7">
    <source>
        <dbReference type="EMBL" id="BAT96186.1"/>
    </source>
</evidence>
<keyword evidence="8" id="KW-1185">Reference proteome</keyword>
<organism evidence="7 8">
    <name type="scientific">Vigna angularis var. angularis</name>
    <dbReference type="NCBI Taxonomy" id="157739"/>
    <lineage>
        <taxon>Eukaryota</taxon>
        <taxon>Viridiplantae</taxon>
        <taxon>Streptophyta</taxon>
        <taxon>Embryophyta</taxon>
        <taxon>Tracheophyta</taxon>
        <taxon>Spermatophyta</taxon>
        <taxon>Magnoliopsida</taxon>
        <taxon>eudicotyledons</taxon>
        <taxon>Gunneridae</taxon>
        <taxon>Pentapetalae</taxon>
        <taxon>rosids</taxon>
        <taxon>fabids</taxon>
        <taxon>Fabales</taxon>
        <taxon>Fabaceae</taxon>
        <taxon>Papilionoideae</taxon>
        <taxon>50 kb inversion clade</taxon>
        <taxon>NPAAA clade</taxon>
        <taxon>indigoferoid/millettioid clade</taxon>
        <taxon>Phaseoleae</taxon>
        <taxon>Vigna</taxon>
    </lineage>
</organism>
<evidence type="ECO:0000256" key="3">
    <source>
        <dbReference type="ARBA" id="ARBA00022577"/>
    </source>
</evidence>
<feature type="chain" id="PRO_5006618521" description="Knottin scorpion toxin-like domain-containing protein" evidence="6">
    <location>
        <begin position="30"/>
        <end position="72"/>
    </location>
</feature>
<dbReference type="InterPro" id="IPR036574">
    <property type="entry name" value="Scorpion_toxin-like_sf"/>
</dbReference>
<feature type="signal peptide" evidence="6">
    <location>
        <begin position="1"/>
        <end position="29"/>
    </location>
</feature>
<comment type="similarity">
    <text evidence="1">Belongs to the DEFL family.</text>
</comment>
<keyword evidence="6" id="KW-0732">Signal</keyword>
<reference evidence="7 8" key="1">
    <citation type="journal article" date="2015" name="Sci. Rep.">
        <title>The power of single molecule real-time sequencing technology in the de novo assembly of a eukaryotic genome.</title>
        <authorList>
            <person name="Sakai H."/>
            <person name="Naito K."/>
            <person name="Ogiso-Tanaka E."/>
            <person name="Takahashi Y."/>
            <person name="Iseki K."/>
            <person name="Muto C."/>
            <person name="Satou K."/>
            <person name="Teruya K."/>
            <person name="Shiroma A."/>
            <person name="Shimoji M."/>
            <person name="Hirano T."/>
            <person name="Itoh T."/>
            <person name="Kaga A."/>
            <person name="Tomooka N."/>
        </authorList>
    </citation>
    <scope>NUCLEOTIDE SEQUENCE [LARGE SCALE GENOMIC DNA]</scope>
    <source>
        <strain evidence="8">cv. Shumari</strain>
    </source>
</reference>
<gene>
    <name evidence="7" type="primary">Vigan.08G308200</name>
    <name evidence="7" type="ORF">VIGAN_08308200</name>
</gene>
<evidence type="ECO:0008006" key="9">
    <source>
        <dbReference type="Google" id="ProtNLM"/>
    </source>
</evidence>
<keyword evidence="4" id="KW-0611">Plant defense</keyword>
<sequence length="72" mass="7695">MSRYSLISILLKVLLAVTMIVVISSGVMSSKQICHGTCTQFPDCNGHCKFLGYESGTCVPFPLTRGASCCCS</sequence>
<proteinExistence type="inferred from homology"/>
<keyword evidence="5" id="KW-1015">Disulfide bond</keyword>
<dbReference type="GO" id="GO:0050832">
    <property type="term" value="P:defense response to fungus"/>
    <property type="evidence" value="ECO:0007669"/>
    <property type="project" value="UniProtKB-KW"/>
</dbReference>
<evidence type="ECO:0000256" key="1">
    <source>
        <dbReference type="ARBA" id="ARBA00006722"/>
    </source>
</evidence>
<dbReference type="Pfam" id="PF25052">
    <property type="entry name" value="AtDEF-like"/>
    <property type="match status" value="1"/>
</dbReference>
<dbReference type="OrthoDB" id="1448505at2759"/>
<name>A0A0S3STP6_PHAAN</name>
<dbReference type="GO" id="GO:0031640">
    <property type="term" value="P:killing of cells of another organism"/>
    <property type="evidence" value="ECO:0007669"/>
    <property type="project" value="UniProtKB-KW"/>
</dbReference>
<dbReference type="Proteomes" id="UP000291084">
    <property type="component" value="Chromosome 8"/>
</dbReference>